<dbReference type="GO" id="GO:0005619">
    <property type="term" value="C:ascospore wall"/>
    <property type="evidence" value="ECO:0007669"/>
    <property type="project" value="TreeGrafter"/>
</dbReference>
<evidence type="ECO:0000256" key="1">
    <source>
        <dbReference type="SAM" id="MobiDB-lite"/>
    </source>
</evidence>
<reference evidence="3 4" key="1">
    <citation type="journal article" date="2016" name="Genome Biol. Evol.">
        <title>Divergent and convergent evolution of fungal pathogenicity.</title>
        <authorList>
            <person name="Shang Y."/>
            <person name="Xiao G."/>
            <person name="Zheng P."/>
            <person name="Cen K."/>
            <person name="Zhan S."/>
            <person name="Wang C."/>
        </authorList>
    </citation>
    <scope>NUCLEOTIDE SEQUENCE [LARGE SCALE GENOMIC DNA]</scope>
    <source>
        <strain evidence="3 4">RCEF 264</strain>
    </source>
</reference>
<dbReference type="GO" id="GO:0005811">
    <property type="term" value="C:lipid droplet"/>
    <property type="evidence" value="ECO:0007669"/>
    <property type="project" value="TreeGrafter"/>
</dbReference>
<dbReference type="STRING" id="1081102.A0A167SMY4"/>
<evidence type="ECO:0000313" key="3">
    <source>
        <dbReference type="EMBL" id="OAA59769.1"/>
    </source>
</evidence>
<feature type="region of interest" description="Disordered" evidence="1">
    <location>
        <begin position="278"/>
        <end position="314"/>
    </location>
</feature>
<dbReference type="PANTHER" id="PTHR34292">
    <property type="entry name" value="OUTER SPORE WALL PROTEIN LDS1"/>
    <property type="match status" value="1"/>
</dbReference>
<feature type="compositionally biased region" description="Acidic residues" evidence="1">
    <location>
        <begin position="305"/>
        <end position="314"/>
    </location>
</feature>
<evidence type="ECO:0000256" key="2">
    <source>
        <dbReference type="SAM" id="Phobius"/>
    </source>
</evidence>
<accession>A0A167SMY4</accession>
<sequence length="314" mass="34569">MADTFASPTTATGRRSFVPAPFARLGQYLRRAVHAGAFPLRGIVYFGRHRELYPLFFGRLLPLCAISFLVYFVLFAFTFLPQFAFLALFHGWGAWLNAVVLVLGEGLVITQGLFEGFFVDACRVDVFDATLIDRGCADLVAPHRLLFPDAPNAVKMLGAPTSPAAYQPWSLVQIVELAVCLPLNLVPYVGTPAFLLITGARLGTLSQYRWYQLRGLTRRARKAEIRTRSWEYTWFGTVAMVLELVPVLAFFFLLTSTAGSALWAAELETTRRQPVAAVAAASPTPTGSAATQESIVADARRGIDPEVDYEDDPV</sequence>
<keyword evidence="2" id="KW-1133">Transmembrane helix</keyword>
<feature type="transmembrane region" description="Helical" evidence="2">
    <location>
        <begin position="92"/>
        <end position="114"/>
    </location>
</feature>
<organism evidence="3 4">
    <name type="scientific">Niveomyces insectorum RCEF 264</name>
    <dbReference type="NCBI Taxonomy" id="1081102"/>
    <lineage>
        <taxon>Eukaryota</taxon>
        <taxon>Fungi</taxon>
        <taxon>Dikarya</taxon>
        <taxon>Ascomycota</taxon>
        <taxon>Pezizomycotina</taxon>
        <taxon>Sordariomycetes</taxon>
        <taxon>Hypocreomycetidae</taxon>
        <taxon>Hypocreales</taxon>
        <taxon>Cordycipitaceae</taxon>
        <taxon>Niveomyces</taxon>
    </lineage>
</organism>
<keyword evidence="2" id="KW-0812">Transmembrane</keyword>
<feature type="transmembrane region" description="Helical" evidence="2">
    <location>
        <begin position="232"/>
        <end position="254"/>
    </location>
</feature>
<proteinExistence type="predicted"/>
<dbReference type="EMBL" id="AZHD01000010">
    <property type="protein sequence ID" value="OAA59769.1"/>
    <property type="molecule type" value="Genomic_DNA"/>
</dbReference>
<dbReference type="OrthoDB" id="2107885at2759"/>
<dbReference type="PANTHER" id="PTHR34292:SF1">
    <property type="entry name" value="OUTER SPORE WALL PROTEIN RRT8"/>
    <property type="match status" value="1"/>
</dbReference>
<dbReference type="Proteomes" id="UP000076874">
    <property type="component" value="Unassembled WGS sequence"/>
</dbReference>
<gene>
    <name evidence="3" type="ORF">SPI_05967</name>
</gene>
<dbReference type="AlphaFoldDB" id="A0A167SMY4"/>
<evidence type="ECO:0000313" key="4">
    <source>
        <dbReference type="Proteomes" id="UP000076874"/>
    </source>
</evidence>
<feature type="compositionally biased region" description="Low complexity" evidence="1">
    <location>
        <begin position="278"/>
        <end position="292"/>
    </location>
</feature>
<dbReference type="GO" id="GO:0005628">
    <property type="term" value="C:prospore membrane"/>
    <property type="evidence" value="ECO:0007669"/>
    <property type="project" value="TreeGrafter"/>
</dbReference>
<keyword evidence="4" id="KW-1185">Reference proteome</keyword>
<keyword evidence="2" id="KW-0472">Membrane</keyword>
<name>A0A167SMY4_9HYPO</name>
<protein>
    <submittedName>
        <fullName evidence="3">Uncharacterized protein</fullName>
    </submittedName>
</protein>
<feature type="transmembrane region" description="Helical" evidence="2">
    <location>
        <begin position="60"/>
        <end position="80"/>
    </location>
</feature>
<dbReference type="InterPro" id="IPR052786">
    <property type="entry name" value="Spore_wall_assembly"/>
</dbReference>
<comment type="caution">
    <text evidence="3">The sequence shown here is derived from an EMBL/GenBank/DDBJ whole genome shotgun (WGS) entry which is preliminary data.</text>
</comment>